<dbReference type="AlphaFoldDB" id="A0A5S5BX70"/>
<proteinExistence type="predicted"/>
<dbReference type="OrthoDB" id="1466769at2"/>
<comment type="caution">
    <text evidence="1">The sequence shown here is derived from an EMBL/GenBank/DDBJ whole genome shotgun (WGS) entry which is preliminary data.</text>
</comment>
<evidence type="ECO:0000313" key="1">
    <source>
        <dbReference type="EMBL" id="TYP71627.1"/>
    </source>
</evidence>
<keyword evidence="2" id="KW-1185">Reference proteome</keyword>
<reference evidence="1 2" key="1">
    <citation type="submission" date="2019-07" db="EMBL/GenBank/DDBJ databases">
        <title>Genomic Encyclopedia of Archaeal and Bacterial Type Strains, Phase II (KMG-II): from individual species to whole genera.</title>
        <authorList>
            <person name="Goeker M."/>
        </authorList>
    </citation>
    <scope>NUCLEOTIDE SEQUENCE [LARGE SCALE GENOMIC DNA]</scope>
    <source>
        <strain evidence="1 2">DSM 17527</strain>
    </source>
</reference>
<evidence type="ECO:0000313" key="2">
    <source>
        <dbReference type="Proteomes" id="UP000324376"/>
    </source>
</evidence>
<gene>
    <name evidence="1" type="ORF">BD809_10837</name>
</gene>
<name>A0A5S5BX70_9FLAO</name>
<organism evidence="1 2">
    <name type="scientific">Aquimarina intermedia</name>
    <dbReference type="NCBI Taxonomy" id="350814"/>
    <lineage>
        <taxon>Bacteria</taxon>
        <taxon>Pseudomonadati</taxon>
        <taxon>Bacteroidota</taxon>
        <taxon>Flavobacteriia</taxon>
        <taxon>Flavobacteriales</taxon>
        <taxon>Flavobacteriaceae</taxon>
        <taxon>Aquimarina</taxon>
    </lineage>
</organism>
<dbReference type="EMBL" id="VNHU01000008">
    <property type="protein sequence ID" value="TYP71627.1"/>
    <property type="molecule type" value="Genomic_DNA"/>
</dbReference>
<dbReference type="InterPro" id="IPR015003">
    <property type="entry name" value="DUF1853"/>
</dbReference>
<dbReference type="Proteomes" id="UP000324376">
    <property type="component" value="Unassembled WGS sequence"/>
</dbReference>
<dbReference type="Pfam" id="PF08907">
    <property type="entry name" value="DUF1853"/>
    <property type="match status" value="1"/>
</dbReference>
<protein>
    <recommendedName>
        <fullName evidence="3">DUF1853 family protein</fullName>
    </recommendedName>
</protein>
<accession>A0A5S5BX70</accession>
<evidence type="ECO:0008006" key="3">
    <source>
        <dbReference type="Google" id="ProtNLM"/>
    </source>
</evidence>
<sequence>MLTDLQSQYSGFLNTPSLLEYIPNTFDPFLVQQDKIPSEEELKKHIHIHPNEVLGKRVEHFFEYYIKTHSAFELLRSGIQVFKEKQTIGELDFLVKNKATQSFLHIELVYKFYIYDPTIAASHETGWIGPNRKDSYDLKSNKLLKKQLPLLYNEETEKILASLNLSSQNFEQRVCFLTQLYLPLHMTASAIFEERKPPIAGFWTSFHDFKNQFDQDAAYYLPLKKEWIINPAHGTTWISFVEILSQIEQACEQKKSPMVWIKTKEDQYQKIFITWW</sequence>